<dbReference type="InterPro" id="IPR025436">
    <property type="entry name" value="DUF4179"/>
</dbReference>
<reference evidence="4" key="1">
    <citation type="submission" date="2016-10" db="EMBL/GenBank/DDBJ databases">
        <authorList>
            <person name="Varghese N."/>
            <person name="Submissions S."/>
        </authorList>
    </citation>
    <scope>NUCLEOTIDE SEQUENCE [LARGE SCALE GENOMIC DNA]</scope>
    <source>
        <strain evidence="4">DSM 8344</strain>
    </source>
</reference>
<sequence>MNNIEEILKAKKLQVSEMNVPEELEGRLRNALNKNNQFRFGNRFRVYTAAMAMVFILILSLNYDVVAFYSKQLLGYDQVMNASLKQLSELGKGQPIGKSFTFDNQVSLTVDYVMLDENQLLLFYTIKDPSGHVDKNDITAFMSLKAFWGEYNHQSSQGIINEENTEIKYLASFEPPKLFEKNLTLKFSRILKGREDPAEISFTLNRNTAMGHTLKKTLNETIEVDKTKIKIHSILASPTKTVIEGSIQNIFELAKDQLNGERLRATDLTLKLIANGKEVERQGSGMSTDMKGMTFHCDYDPLPTDLEQLQLEMVNFGADHDVNQQFKLINDGEKQSLNIQGQKVEINKIEKVQGETQITFSSKEGLILSRVYLWIDGQRVSLEQTIMDDYEKLLDGTIIHTRTMRFLGAGDELKLDVQRMTYTTSYDKVLEIPIN</sequence>
<name>A0A1G8L7D4_9FIRM</name>
<feature type="domain" description="DUF4179" evidence="2">
    <location>
        <begin position="43"/>
        <end position="128"/>
    </location>
</feature>
<dbReference type="Proteomes" id="UP000198656">
    <property type="component" value="Unassembled WGS sequence"/>
</dbReference>
<proteinExistence type="predicted"/>
<protein>
    <recommendedName>
        <fullName evidence="2">DUF4179 domain-containing protein</fullName>
    </recommendedName>
</protein>
<dbReference type="Pfam" id="PF13786">
    <property type="entry name" value="DUF4179"/>
    <property type="match status" value="1"/>
</dbReference>
<evidence type="ECO:0000256" key="1">
    <source>
        <dbReference type="SAM" id="Phobius"/>
    </source>
</evidence>
<feature type="transmembrane region" description="Helical" evidence="1">
    <location>
        <begin position="44"/>
        <end position="63"/>
    </location>
</feature>
<evidence type="ECO:0000313" key="3">
    <source>
        <dbReference type="EMBL" id="SDI51599.1"/>
    </source>
</evidence>
<dbReference type="Gene3D" id="2.60.40.1630">
    <property type="entry name" value="bacillus anthracis domain"/>
    <property type="match status" value="1"/>
</dbReference>
<dbReference type="OrthoDB" id="2961302at2"/>
<dbReference type="EMBL" id="FNCP01000046">
    <property type="protein sequence ID" value="SDI51599.1"/>
    <property type="molecule type" value="Genomic_DNA"/>
</dbReference>
<keyword evidence="4" id="KW-1185">Reference proteome</keyword>
<keyword evidence="1" id="KW-0812">Transmembrane</keyword>
<dbReference type="AlphaFoldDB" id="A0A1G8L7D4"/>
<organism evidence="3 4">
    <name type="scientific">Desulfosporosinus hippei DSM 8344</name>
    <dbReference type="NCBI Taxonomy" id="1121419"/>
    <lineage>
        <taxon>Bacteria</taxon>
        <taxon>Bacillati</taxon>
        <taxon>Bacillota</taxon>
        <taxon>Clostridia</taxon>
        <taxon>Eubacteriales</taxon>
        <taxon>Desulfitobacteriaceae</taxon>
        <taxon>Desulfosporosinus</taxon>
    </lineage>
</organism>
<evidence type="ECO:0000259" key="2">
    <source>
        <dbReference type="Pfam" id="PF13786"/>
    </source>
</evidence>
<gene>
    <name evidence="3" type="ORF">SAMN05443529_1464</name>
</gene>
<evidence type="ECO:0000313" key="4">
    <source>
        <dbReference type="Proteomes" id="UP000198656"/>
    </source>
</evidence>
<keyword evidence="1" id="KW-1133">Transmembrane helix</keyword>
<keyword evidence="1" id="KW-0472">Membrane</keyword>
<accession>A0A1G8L7D4</accession>
<dbReference type="RefSeq" id="WP_092335767.1">
    <property type="nucleotide sequence ID" value="NZ_FNCP01000046.1"/>
</dbReference>